<comment type="caution">
    <text evidence="1">The sequence shown here is derived from an EMBL/GenBank/DDBJ whole genome shotgun (WGS) entry which is preliminary data.</text>
</comment>
<dbReference type="Pfam" id="PF08282">
    <property type="entry name" value="Hydrolase_3"/>
    <property type="match status" value="1"/>
</dbReference>
<proteinExistence type="predicted"/>
<dbReference type="GO" id="GO:0000287">
    <property type="term" value="F:magnesium ion binding"/>
    <property type="evidence" value="ECO:0007669"/>
    <property type="project" value="TreeGrafter"/>
</dbReference>
<dbReference type="GO" id="GO:0005829">
    <property type="term" value="C:cytosol"/>
    <property type="evidence" value="ECO:0007669"/>
    <property type="project" value="TreeGrafter"/>
</dbReference>
<dbReference type="OrthoDB" id="407888at2759"/>
<evidence type="ECO:0000313" key="1">
    <source>
        <dbReference type="EMBL" id="CAE7401910.1"/>
    </source>
</evidence>
<dbReference type="Gene3D" id="3.40.50.1000">
    <property type="entry name" value="HAD superfamily/HAD-like"/>
    <property type="match status" value="2"/>
</dbReference>
<dbReference type="PANTHER" id="PTHR10000">
    <property type="entry name" value="PHOSPHOSERINE PHOSPHATASE"/>
    <property type="match status" value="1"/>
</dbReference>
<dbReference type="GO" id="GO:0016791">
    <property type="term" value="F:phosphatase activity"/>
    <property type="evidence" value="ECO:0007669"/>
    <property type="project" value="TreeGrafter"/>
</dbReference>
<organism evidence="1 2">
    <name type="scientific">Symbiodinium necroappetens</name>
    <dbReference type="NCBI Taxonomy" id="1628268"/>
    <lineage>
        <taxon>Eukaryota</taxon>
        <taxon>Sar</taxon>
        <taxon>Alveolata</taxon>
        <taxon>Dinophyceae</taxon>
        <taxon>Suessiales</taxon>
        <taxon>Symbiodiniaceae</taxon>
        <taxon>Symbiodinium</taxon>
    </lineage>
</organism>
<dbReference type="SUPFAM" id="SSF56784">
    <property type="entry name" value="HAD-like"/>
    <property type="match status" value="1"/>
</dbReference>
<keyword evidence="2" id="KW-1185">Reference proteome</keyword>
<evidence type="ECO:0000313" key="2">
    <source>
        <dbReference type="Proteomes" id="UP000601435"/>
    </source>
</evidence>
<gene>
    <name evidence="1" type="ORF">SNEC2469_LOCUS10999</name>
</gene>
<protein>
    <submittedName>
        <fullName evidence="1">Uncharacterized protein</fullName>
    </submittedName>
</protein>
<dbReference type="InterPro" id="IPR036412">
    <property type="entry name" value="HAD-like_sf"/>
</dbReference>
<reference evidence="1" key="1">
    <citation type="submission" date="2021-02" db="EMBL/GenBank/DDBJ databases">
        <authorList>
            <person name="Dougan E. K."/>
            <person name="Rhodes N."/>
            <person name="Thang M."/>
            <person name="Chan C."/>
        </authorList>
    </citation>
    <scope>NUCLEOTIDE SEQUENCE</scope>
</reference>
<accession>A0A812QST4</accession>
<sequence>MELPLRAVRAIFSDIDGTLVHYAHVLERSGYCLNRADADKDGGLTEFIHKPTGATIPALKVPSTTLSGGYISKKTVDLVADLRARGVIFCLLTGARTRTFMKRHETQTIPFPDFGVCEGGGKIFTFNESTGAAELDEKWIEQFARIAGDWRQLDSDPLERQGLLWDCFREMHKAGYNLDAVSLSTGFYVDVRKVRKQKSDEDGQQAAASTEDSGDMFVSLETEEEAARGLFCGGEGNFSDRFGVGFVMNLGKGHVAPMGCNKRKAVEYIMQKTGVAASESVALFDDENDLEFAELCAAGVVPSIAHSSVTEALRTRLDPGSFLQPAVGGFLAIESGLEAILAIVNRQQQK</sequence>
<dbReference type="Proteomes" id="UP000601435">
    <property type="component" value="Unassembled WGS sequence"/>
</dbReference>
<dbReference type="AlphaFoldDB" id="A0A812QST4"/>
<name>A0A812QST4_9DINO</name>
<dbReference type="EMBL" id="CAJNJA010017471">
    <property type="protein sequence ID" value="CAE7401910.1"/>
    <property type="molecule type" value="Genomic_DNA"/>
</dbReference>
<dbReference type="PANTHER" id="PTHR10000:SF8">
    <property type="entry name" value="HAD SUPERFAMILY HYDROLASE-LIKE, TYPE 3"/>
    <property type="match status" value="1"/>
</dbReference>
<dbReference type="InterPro" id="IPR023214">
    <property type="entry name" value="HAD_sf"/>
</dbReference>